<dbReference type="AlphaFoldDB" id="A0A316H8Y2"/>
<sequence length="516" mass="59181">MRFNLSKTLILPVTLTGETYDISIVSKDDVSQDVWFKVTALDQDAIEKRSCAIKINSKSWKENSVKMTLSDAKAIRISIYYNGNNSDSQDIWIDRILIKAGKKDITGANYFSDKPKDSLRTIKSLDKKYIVPLATGNDSSLLSEIKAFDGKQLIGLAESTHGSNTSKEANYQFIKNLIISNHCRLVLLEMSTAATLSWNLYVQGKISKEYEKSIEDDIRACFIDHKLLMDFLSWLRSYNIRSNNKVYISGIDNSDPEEKKLYLFNFYLTLLGKDKAVWYLKNTIEKNYGPLITHSYFDKTLQYIMGKENFDCYISFLNNAVISHKSELSSSPNRDIIMFKSVKGLMDNCLKKDDKAAILAHSGHLQNLERFPGDTTLGLCLREYYKEKYFSISFQIGTGTFSQDECAMDVKTVTDTLKKPPFYSFEYAGLNTGIPYFYYPANYLGNDILTCGFIPRGGRYEDLYKFSPLRRQFDAYVFIKESKAMEKIEPSLLIYGMHYFYSKKMAMDSVAREIDN</sequence>
<dbReference type="PANTHER" id="PTHR31299">
    <property type="entry name" value="ESTERASE, PUTATIVE (AFU_ORTHOLOGUE AFUA_1G05850)-RELATED"/>
    <property type="match status" value="1"/>
</dbReference>
<dbReference type="InterPro" id="IPR052036">
    <property type="entry name" value="Hydrolase/PRTase-associated"/>
</dbReference>
<dbReference type="InterPro" id="IPR007815">
    <property type="entry name" value="Emycin_Estase"/>
</dbReference>
<dbReference type="Gene3D" id="3.40.1660.10">
    <property type="entry name" value="EreA-like (biosynthetic domain)"/>
    <property type="match status" value="1"/>
</dbReference>
<keyword evidence="2" id="KW-1185">Reference proteome</keyword>
<dbReference type="PANTHER" id="PTHR31299:SF0">
    <property type="entry name" value="ESTERASE, PUTATIVE (AFU_ORTHOLOGUE AFUA_1G05850)-RELATED"/>
    <property type="match status" value="1"/>
</dbReference>
<dbReference type="GO" id="GO:0046677">
    <property type="term" value="P:response to antibiotic"/>
    <property type="evidence" value="ECO:0007669"/>
    <property type="project" value="InterPro"/>
</dbReference>
<proteinExistence type="predicted"/>
<evidence type="ECO:0000313" key="2">
    <source>
        <dbReference type="Proteomes" id="UP000245678"/>
    </source>
</evidence>
<dbReference type="SUPFAM" id="SSF159501">
    <property type="entry name" value="EreA/ChaN-like"/>
    <property type="match status" value="1"/>
</dbReference>
<comment type="caution">
    <text evidence="1">The sequence shown here is derived from an EMBL/GenBank/DDBJ whole genome shotgun (WGS) entry which is preliminary data.</text>
</comment>
<accession>A0A316H8Y2</accession>
<evidence type="ECO:0000313" key="1">
    <source>
        <dbReference type="EMBL" id="PWK65393.1"/>
    </source>
</evidence>
<gene>
    <name evidence="1" type="ORF">LX99_05038</name>
</gene>
<organism evidence="1 2">
    <name type="scientific">Mucilaginibacter oryzae</name>
    <dbReference type="NCBI Taxonomy" id="468058"/>
    <lineage>
        <taxon>Bacteria</taxon>
        <taxon>Pseudomonadati</taxon>
        <taxon>Bacteroidota</taxon>
        <taxon>Sphingobacteriia</taxon>
        <taxon>Sphingobacteriales</taxon>
        <taxon>Sphingobacteriaceae</taxon>
        <taxon>Mucilaginibacter</taxon>
    </lineage>
</organism>
<dbReference type="Proteomes" id="UP000245678">
    <property type="component" value="Unassembled WGS sequence"/>
</dbReference>
<dbReference type="EMBL" id="QGHA01000022">
    <property type="protein sequence ID" value="PWK65393.1"/>
    <property type="molecule type" value="Genomic_DNA"/>
</dbReference>
<name>A0A316H8Y2_9SPHI</name>
<dbReference type="Pfam" id="PF05139">
    <property type="entry name" value="Erythro_esteras"/>
    <property type="match status" value="1"/>
</dbReference>
<reference evidence="1 2" key="1">
    <citation type="submission" date="2018-05" db="EMBL/GenBank/DDBJ databases">
        <title>Genomic Encyclopedia of Archaeal and Bacterial Type Strains, Phase II (KMG-II): from individual species to whole genera.</title>
        <authorList>
            <person name="Goeker M."/>
        </authorList>
    </citation>
    <scope>NUCLEOTIDE SEQUENCE [LARGE SCALE GENOMIC DNA]</scope>
    <source>
        <strain evidence="1 2">DSM 19975</strain>
    </source>
</reference>
<protein>
    <submittedName>
        <fullName evidence="1">Erythromycin esterase-like protein</fullName>
    </submittedName>
</protein>